<keyword evidence="1" id="KW-1133">Transmembrane helix</keyword>
<feature type="transmembrane region" description="Helical" evidence="1">
    <location>
        <begin position="41"/>
        <end position="61"/>
    </location>
</feature>
<keyword evidence="3" id="KW-1185">Reference proteome</keyword>
<organism evidence="2 3">
    <name type="scientific">Roseivivax jejudonensis</name>
    <dbReference type="NCBI Taxonomy" id="1529041"/>
    <lineage>
        <taxon>Bacteria</taxon>
        <taxon>Pseudomonadati</taxon>
        <taxon>Pseudomonadota</taxon>
        <taxon>Alphaproteobacteria</taxon>
        <taxon>Rhodobacterales</taxon>
        <taxon>Roseobacteraceae</taxon>
        <taxon>Roseivivax</taxon>
    </lineage>
</organism>
<dbReference type="Proteomes" id="UP000193570">
    <property type="component" value="Unassembled WGS sequence"/>
</dbReference>
<evidence type="ECO:0000313" key="3">
    <source>
        <dbReference type="Proteomes" id="UP000193570"/>
    </source>
</evidence>
<protein>
    <submittedName>
        <fullName evidence="2">Uncharacterized protein</fullName>
    </submittedName>
</protein>
<reference evidence="2 3" key="1">
    <citation type="submission" date="2017-03" db="EMBL/GenBank/DDBJ databases">
        <authorList>
            <person name="Afonso C.L."/>
            <person name="Miller P.J."/>
            <person name="Scott M.A."/>
            <person name="Spackman E."/>
            <person name="Goraichik I."/>
            <person name="Dimitrov K.M."/>
            <person name="Suarez D.L."/>
            <person name="Swayne D.E."/>
        </authorList>
    </citation>
    <scope>NUCLEOTIDE SEQUENCE [LARGE SCALE GENOMIC DNA]</scope>
    <source>
        <strain evidence="2 3">CECT 8625</strain>
    </source>
</reference>
<dbReference type="AlphaFoldDB" id="A0A1X7A8M0"/>
<evidence type="ECO:0000313" key="2">
    <source>
        <dbReference type="EMBL" id="SLN73341.1"/>
    </source>
</evidence>
<sequence length="68" mass="7181">MRIMILSMAVLAIGALLIALKPLLGGAPIENAEVPGVFPEWIAPVGYFTMLVGAAGLFIGWTRARSAR</sequence>
<evidence type="ECO:0000256" key="1">
    <source>
        <dbReference type="SAM" id="Phobius"/>
    </source>
</evidence>
<dbReference type="EMBL" id="FWFK01000009">
    <property type="protein sequence ID" value="SLN73341.1"/>
    <property type="molecule type" value="Genomic_DNA"/>
</dbReference>
<accession>A0A1X7A8M0</accession>
<keyword evidence="1" id="KW-0812">Transmembrane</keyword>
<name>A0A1X7A8M0_9RHOB</name>
<keyword evidence="1" id="KW-0472">Membrane</keyword>
<gene>
    <name evidence="2" type="ORF">ROJ8625_03918</name>
</gene>
<dbReference type="RefSeq" id="WP_085793577.1">
    <property type="nucleotide sequence ID" value="NZ_FWFK01000009.1"/>
</dbReference>
<proteinExistence type="predicted"/>
<dbReference type="OrthoDB" id="7874680at2"/>